<dbReference type="AlphaFoldDB" id="A0A4Q1C3W4"/>
<keyword evidence="2" id="KW-0966">Cell projection</keyword>
<dbReference type="PANTHER" id="PTHR42792:SF1">
    <property type="entry name" value="FLAGELLAR HOOK-ASSOCIATED PROTEIN 3"/>
    <property type="match status" value="1"/>
</dbReference>
<dbReference type="SUPFAM" id="SSF64518">
    <property type="entry name" value="Phase 1 flagellin"/>
    <property type="match status" value="1"/>
</dbReference>
<comment type="caution">
    <text evidence="2">The sequence shown here is derived from an EMBL/GenBank/DDBJ whole genome shotgun (WGS) entry which is preliminary data.</text>
</comment>
<accession>A0A4Q1C3W4</accession>
<dbReference type="Gene3D" id="1.20.1330.10">
    <property type="entry name" value="f41 fragment of flagellin, N-terminal domain"/>
    <property type="match status" value="1"/>
</dbReference>
<keyword evidence="2" id="KW-0969">Cilium</keyword>
<evidence type="ECO:0000259" key="1">
    <source>
        <dbReference type="Pfam" id="PF00669"/>
    </source>
</evidence>
<sequence length="298" mass="31572">MRIATNTIHDTVVRQIQLLGTQTSKLQTQVATGQRILSADEDPAASARVLNHQSELRRVDQFDENAARAIEISQATFAGLRDVKEISDRATELATLGRAPSGPEALGAYSAEVNQLIEQLLQVGNTRLGNDYLFAGTAVDAPAYSATRDANGNVTAVTYDGNNSLASIPLSEVASVAPGSNPDTNLAIRDLLNQLVSLRDALASNDGAALATAQSSLINGENVLVTALAANGAVQTRIEVNRAQQQGRGDSIVELLGRETNVDLPDAIVRLNQAQLAYQAALQSSASIMKISLLDYIR</sequence>
<dbReference type="Proteomes" id="UP000290218">
    <property type="component" value="Unassembled WGS sequence"/>
</dbReference>
<evidence type="ECO:0000313" key="3">
    <source>
        <dbReference type="Proteomes" id="UP000290218"/>
    </source>
</evidence>
<dbReference type="RefSeq" id="WP_129048529.1">
    <property type="nucleotide sequence ID" value="NZ_SDHX01000002.1"/>
</dbReference>
<dbReference type="EMBL" id="SDHX01000002">
    <property type="protein sequence ID" value="RXK52939.1"/>
    <property type="molecule type" value="Genomic_DNA"/>
</dbReference>
<dbReference type="GO" id="GO:0005198">
    <property type="term" value="F:structural molecule activity"/>
    <property type="evidence" value="ECO:0007669"/>
    <property type="project" value="InterPro"/>
</dbReference>
<dbReference type="PANTHER" id="PTHR42792">
    <property type="entry name" value="FLAGELLIN"/>
    <property type="match status" value="1"/>
</dbReference>
<reference evidence="2 3" key="1">
    <citation type="submission" date="2019-01" db="EMBL/GenBank/DDBJ databases">
        <title>Lacunisphaera sp. strain TWA-58.</title>
        <authorList>
            <person name="Chen W.-M."/>
        </authorList>
    </citation>
    <scope>NUCLEOTIDE SEQUENCE [LARGE SCALE GENOMIC DNA]</scope>
    <source>
        <strain evidence="2 3">TWA-58</strain>
    </source>
</reference>
<keyword evidence="3" id="KW-1185">Reference proteome</keyword>
<protein>
    <submittedName>
        <fullName evidence="2">Flagellin</fullName>
    </submittedName>
</protein>
<dbReference type="Pfam" id="PF00669">
    <property type="entry name" value="Flagellin_N"/>
    <property type="match status" value="1"/>
</dbReference>
<dbReference type="OrthoDB" id="9758307at2"/>
<gene>
    <name evidence="2" type="ORF">ESB00_14600</name>
</gene>
<dbReference type="GO" id="GO:0009288">
    <property type="term" value="C:bacterial-type flagellum"/>
    <property type="evidence" value="ECO:0007669"/>
    <property type="project" value="InterPro"/>
</dbReference>
<name>A0A4Q1C3W4_9BACT</name>
<proteinExistence type="predicted"/>
<feature type="domain" description="Flagellin N-terminal" evidence="1">
    <location>
        <begin position="3"/>
        <end position="137"/>
    </location>
</feature>
<organism evidence="2 3">
    <name type="scientific">Oleiharenicola lentus</name>
    <dbReference type="NCBI Taxonomy" id="2508720"/>
    <lineage>
        <taxon>Bacteria</taxon>
        <taxon>Pseudomonadati</taxon>
        <taxon>Verrucomicrobiota</taxon>
        <taxon>Opitutia</taxon>
        <taxon>Opitutales</taxon>
        <taxon>Opitutaceae</taxon>
        <taxon>Oleiharenicola</taxon>
    </lineage>
</organism>
<dbReference type="InterPro" id="IPR001492">
    <property type="entry name" value="Flagellin"/>
</dbReference>
<dbReference type="InterPro" id="IPR001029">
    <property type="entry name" value="Flagellin_N"/>
</dbReference>
<keyword evidence="2" id="KW-0282">Flagellum</keyword>
<evidence type="ECO:0000313" key="2">
    <source>
        <dbReference type="EMBL" id="RXK52939.1"/>
    </source>
</evidence>